<proteinExistence type="predicted"/>
<dbReference type="CDD" id="cd00143">
    <property type="entry name" value="PP2Cc"/>
    <property type="match status" value="1"/>
</dbReference>
<dbReference type="InterPro" id="IPR036457">
    <property type="entry name" value="PPM-type-like_dom_sf"/>
</dbReference>
<dbReference type="STRING" id="134601.AFA91_29320"/>
<dbReference type="SMART" id="SM00331">
    <property type="entry name" value="PP2C_SIG"/>
    <property type="match status" value="1"/>
</dbReference>
<dbReference type="RefSeq" id="WP_049747789.1">
    <property type="nucleotide sequence ID" value="NZ_CP012150.1"/>
</dbReference>
<dbReference type="OrthoDB" id="9801841at2"/>
<name>A0A0K0XD49_MYCGD</name>
<dbReference type="SUPFAM" id="SSF81606">
    <property type="entry name" value="PP2C-like"/>
    <property type="match status" value="1"/>
</dbReference>
<dbReference type="PANTHER" id="PTHR47992">
    <property type="entry name" value="PROTEIN PHOSPHATASE"/>
    <property type="match status" value="1"/>
</dbReference>
<protein>
    <recommendedName>
        <fullName evidence="1">PPM-type phosphatase domain-containing protein</fullName>
    </recommendedName>
</protein>
<evidence type="ECO:0000313" key="3">
    <source>
        <dbReference type="Proteomes" id="UP000062255"/>
    </source>
</evidence>
<dbReference type="PROSITE" id="PS51746">
    <property type="entry name" value="PPM_2"/>
    <property type="match status" value="1"/>
</dbReference>
<dbReference type="AlphaFoldDB" id="A0A0K0XD49"/>
<dbReference type="Proteomes" id="UP000062255">
    <property type="component" value="Chromosome"/>
</dbReference>
<dbReference type="SMART" id="SM00332">
    <property type="entry name" value="PP2Cc"/>
    <property type="match status" value="1"/>
</dbReference>
<sequence>MASVLSAATATDQGPVRENNQDACLADGILYAIADGFGVRGHHASAAALHALAAGFAAAPDRDGLLQAVAQANLLVFEMLGDEPTVSGTTLTAVAVFTPEQGGPLAVNIGDSPLYRIRDGRMEQLTDDHSVAGELVRIGEITRDEARWHPQRHLLTRALGIGAHISPDVFGIDCAPGDRLLISSDGLFAAADEALIVDAATAPDPQTAVRRLVEVANDAGGSDNTTVVVIDLG</sequence>
<gene>
    <name evidence="2" type="ORF">AFA91_29320</name>
</gene>
<evidence type="ECO:0000313" key="2">
    <source>
        <dbReference type="EMBL" id="AKS35328.1"/>
    </source>
</evidence>
<reference evidence="2 3" key="1">
    <citation type="submission" date="2015-07" db="EMBL/GenBank/DDBJ databases">
        <title>Complete genome sequence of Mycobacterium goodii X7B, a facultative thermophilic biodesulfurizing bacterium.</title>
        <authorList>
            <person name="Yu B."/>
            <person name="Li F."/>
            <person name="Xu P."/>
        </authorList>
    </citation>
    <scope>NUCLEOTIDE SEQUENCE [LARGE SCALE GENOMIC DNA]</scope>
    <source>
        <strain evidence="2 3">X7B</strain>
    </source>
</reference>
<accession>A0A0K0XD49</accession>
<dbReference type="KEGG" id="mgo:AFA91_29320"/>
<dbReference type="GO" id="GO:0004722">
    <property type="term" value="F:protein serine/threonine phosphatase activity"/>
    <property type="evidence" value="ECO:0007669"/>
    <property type="project" value="InterPro"/>
</dbReference>
<dbReference type="EMBL" id="CP012150">
    <property type="protein sequence ID" value="AKS35328.1"/>
    <property type="molecule type" value="Genomic_DNA"/>
</dbReference>
<dbReference type="InterPro" id="IPR001932">
    <property type="entry name" value="PPM-type_phosphatase-like_dom"/>
</dbReference>
<dbReference type="PATRIC" id="fig|134601.6.peg.6059"/>
<organism evidence="2 3">
    <name type="scientific">Mycolicibacterium goodii</name>
    <name type="common">Mycobacterium goodii</name>
    <dbReference type="NCBI Taxonomy" id="134601"/>
    <lineage>
        <taxon>Bacteria</taxon>
        <taxon>Bacillati</taxon>
        <taxon>Actinomycetota</taxon>
        <taxon>Actinomycetes</taxon>
        <taxon>Mycobacteriales</taxon>
        <taxon>Mycobacteriaceae</taxon>
        <taxon>Mycolicibacterium</taxon>
    </lineage>
</organism>
<evidence type="ECO:0000259" key="1">
    <source>
        <dbReference type="PROSITE" id="PS51746"/>
    </source>
</evidence>
<dbReference type="InterPro" id="IPR015655">
    <property type="entry name" value="PP2C"/>
</dbReference>
<dbReference type="Gene3D" id="3.60.40.10">
    <property type="entry name" value="PPM-type phosphatase domain"/>
    <property type="match status" value="1"/>
</dbReference>
<feature type="domain" description="PPM-type phosphatase" evidence="1">
    <location>
        <begin position="6"/>
        <end position="232"/>
    </location>
</feature>